<reference evidence="1" key="1">
    <citation type="journal article" date="2014" name="Int. J. Syst. Evol. Microbiol.">
        <title>Complete genome sequence of Corynebacterium casei LMG S-19264T (=DSM 44701T), isolated from a smear-ripened cheese.</title>
        <authorList>
            <consortium name="US DOE Joint Genome Institute (JGI-PGF)"/>
            <person name="Walter F."/>
            <person name="Albersmeier A."/>
            <person name="Kalinowski J."/>
            <person name="Ruckert C."/>
        </authorList>
    </citation>
    <scope>NUCLEOTIDE SEQUENCE</scope>
    <source>
        <strain evidence="1">CGMCC 1.3617</strain>
    </source>
</reference>
<accession>A0A917L1C7</accession>
<proteinExistence type="predicted"/>
<keyword evidence="2" id="KW-1185">Reference proteome</keyword>
<protein>
    <submittedName>
        <fullName evidence="1">Uncharacterized protein</fullName>
    </submittedName>
</protein>
<reference evidence="1" key="2">
    <citation type="submission" date="2020-09" db="EMBL/GenBank/DDBJ databases">
        <authorList>
            <person name="Sun Q."/>
            <person name="Zhou Y."/>
        </authorList>
    </citation>
    <scope>NUCLEOTIDE SEQUENCE</scope>
    <source>
        <strain evidence="1">CGMCC 1.3617</strain>
    </source>
</reference>
<dbReference type="AlphaFoldDB" id="A0A917L1C7"/>
<evidence type="ECO:0000313" key="2">
    <source>
        <dbReference type="Proteomes" id="UP000661507"/>
    </source>
</evidence>
<gene>
    <name evidence="1" type="ORF">GCM10011320_54960</name>
</gene>
<dbReference type="RefSeq" id="WP_188972920.1">
    <property type="nucleotide sequence ID" value="NZ_BMKW01000019.1"/>
</dbReference>
<dbReference type="EMBL" id="BMKW01000019">
    <property type="protein sequence ID" value="GGJ40315.1"/>
    <property type="molecule type" value="Genomic_DNA"/>
</dbReference>
<organism evidence="1 2">
    <name type="scientific">Neoroseomonas lacus</name>
    <dbReference type="NCBI Taxonomy" id="287609"/>
    <lineage>
        <taxon>Bacteria</taxon>
        <taxon>Pseudomonadati</taxon>
        <taxon>Pseudomonadota</taxon>
        <taxon>Alphaproteobacteria</taxon>
        <taxon>Acetobacterales</taxon>
        <taxon>Acetobacteraceae</taxon>
        <taxon>Neoroseomonas</taxon>
    </lineage>
</organism>
<dbReference type="Proteomes" id="UP000661507">
    <property type="component" value="Unassembled WGS sequence"/>
</dbReference>
<evidence type="ECO:0000313" key="1">
    <source>
        <dbReference type="EMBL" id="GGJ40315.1"/>
    </source>
</evidence>
<sequence length="54" mass="5619">MIRPRAQKHLAILTAVIVIGLILAANAHLVAVAFTSMPDCVQPSPGKAPARSVC</sequence>
<name>A0A917L1C7_9PROT</name>
<comment type="caution">
    <text evidence="1">The sequence shown here is derived from an EMBL/GenBank/DDBJ whole genome shotgun (WGS) entry which is preliminary data.</text>
</comment>